<keyword evidence="2" id="KW-1133">Transmembrane helix</keyword>
<dbReference type="Proteomes" id="UP000266313">
    <property type="component" value="Chromosome"/>
</dbReference>
<evidence type="ECO:0000313" key="5">
    <source>
        <dbReference type="Proteomes" id="UP000266313"/>
    </source>
</evidence>
<dbReference type="PROSITE" id="PS51201">
    <property type="entry name" value="RCK_N"/>
    <property type="match status" value="1"/>
</dbReference>
<feature type="transmembrane region" description="Helical" evidence="2">
    <location>
        <begin position="83"/>
        <end position="100"/>
    </location>
</feature>
<dbReference type="RefSeq" id="WP_119631913.1">
    <property type="nucleotide sequence ID" value="NZ_AP017928.1"/>
</dbReference>
<dbReference type="KEGG" id="mmai:sS8_4873"/>
<feature type="transmembrane region" description="Helical" evidence="2">
    <location>
        <begin position="21"/>
        <end position="42"/>
    </location>
</feature>
<dbReference type="SUPFAM" id="SSF81324">
    <property type="entry name" value="Voltage-gated potassium channels"/>
    <property type="match status" value="1"/>
</dbReference>
<dbReference type="EMBL" id="AP017928">
    <property type="protein sequence ID" value="BBA36796.1"/>
    <property type="molecule type" value="Genomic_DNA"/>
</dbReference>
<gene>
    <name evidence="4" type="ORF">sS8_4873</name>
</gene>
<dbReference type="Pfam" id="PF02254">
    <property type="entry name" value="TrkA_N"/>
    <property type="match status" value="2"/>
</dbReference>
<dbReference type="InterPro" id="IPR050721">
    <property type="entry name" value="Trk_Ktr_HKT_K-transport"/>
</dbReference>
<keyword evidence="2" id="KW-0472">Membrane</keyword>
<dbReference type="Gene3D" id="1.10.287.70">
    <property type="match status" value="1"/>
</dbReference>
<dbReference type="InterPro" id="IPR036291">
    <property type="entry name" value="NAD(P)-bd_dom_sf"/>
</dbReference>
<proteinExistence type="predicted"/>
<accession>A0A250KZ53</accession>
<dbReference type="InterPro" id="IPR013099">
    <property type="entry name" value="K_chnl_dom"/>
</dbReference>
<dbReference type="Pfam" id="PF07885">
    <property type="entry name" value="Ion_trans_2"/>
    <property type="match status" value="1"/>
</dbReference>
<dbReference type="GO" id="GO:0005886">
    <property type="term" value="C:plasma membrane"/>
    <property type="evidence" value="ECO:0007669"/>
    <property type="project" value="UniProtKB-SubCell"/>
</dbReference>
<evidence type="ECO:0000256" key="1">
    <source>
        <dbReference type="ARBA" id="ARBA00004651"/>
    </source>
</evidence>
<keyword evidence="5" id="KW-1185">Reference proteome</keyword>
<evidence type="ECO:0000256" key="2">
    <source>
        <dbReference type="SAM" id="Phobius"/>
    </source>
</evidence>
<dbReference type="GO" id="GO:0006813">
    <property type="term" value="P:potassium ion transport"/>
    <property type="evidence" value="ECO:0007669"/>
    <property type="project" value="InterPro"/>
</dbReference>
<dbReference type="OrthoDB" id="9781411at2"/>
<keyword evidence="2" id="KW-0812">Transmembrane</keyword>
<evidence type="ECO:0000259" key="3">
    <source>
        <dbReference type="PROSITE" id="PS51201"/>
    </source>
</evidence>
<feature type="transmembrane region" description="Helical" evidence="2">
    <location>
        <begin position="54"/>
        <end position="71"/>
    </location>
</feature>
<dbReference type="PANTHER" id="PTHR43833">
    <property type="entry name" value="POTASSIUM CHANNEL PROTEIN 2-RELATED-RELATED"/>
    <property type="match status" value="1"/>
</dbReference>
<comment type="subcellular location">
    <subcellularLocation>
        <location evidence="1">Cell membrane</location>
        <topology evidence="1">Multi-pass membrane protein</topology>
    </subcellularLocation>
</comment>
<reference evidence="4 5" key="1">
    <citation type="submission" date="2016-12" db="EMBL/GenBank/DDBJ databases">
        <title>Genome sequencing of Methylocaldum marinum.</title>
        <authorList>
            <person name="Takeuchi M."/>
            <person name="Kamagata Y."/>
            <person name="Hiraoka S."/>
            <person name="Oshima K."/>
            <person name="Hattori M."/>
            <person name="Iwasaki W."/>
        </authorList>
    </citation>
    <scope>NUCLEOTIDE SEQUENCE [LARGE SCALE GENOMIC DNA]</scope>
    <source>
        <strain evidence="4 5">S8</strain>
    </source>
</reference>
<sequence>MNMNTSLINNAFFVALRHMRAPLIFLVAIFAISVGGLVLIPGIDAEGNPWRMDFFHALYFISYTATTIGFGETPHAFTDEQRLWVIFCIFLSVIGWAYAISKLFAVIQDRGFKQALTGQRFARSVRRLGDSFYLICGYGETGQLLARSLDHLNIPFVVIDIDPERIDELDLQDYLFDAPGLVGDARLPNNLIMAGLTHPSCVGVIALTNDNFANLAVAIAVRLLNPEIPALCRATTVDVAANMASFGTRHIIDPFEKFAEYLALAIRSPGSYRLLEWLTGLPGTELAAERVPPRGRWLVCGYGRFGQAIVRHITREQLDVTLIDPKPPSRETALPWILGVGTRAETLWEAGVNGAVGIVAGTDDDINNLSIVVTARELNPNLFVVLRQNLQANHELFKAFDSDFTVVPSEIIAHECLAILTTPLLSRFLAIVKRKDDVWADDVIARVSAVTGTLVPAVWSVTLDSRQAPAVAETVRRSAMGLDSLMRDPVDRNRQLPCIPLMVVRGAEDIEIPEPELMLREGDSILFAGMSSAHQDQQSMLGNINVLNYVLFGTEVVGSWLWRKLTGAEAGL</sequence>
<dbReference type="InterPro" id="IPR003148">
    <property type="entry name" value="RCK_N"/>
</dbReference>
<name>A0A250KZ53_9GAMM</name>
<dbReference type="SUPFAM" id="SSF51735">
    <property type="entry name" value="NAD(P)-binding Rossmann-fold domains"/>
    <property type="match status" value="2"/>
</dbReference>
<evidence type="ECO:0000313" key="4">
    <source>
        <dbReference type="EMBL" id="BBA36796.1"/>
    </source>
</evidence>
<organism evidence="4 5">
    <name type="scientific">Methylocaldum marinum</name>
    <dbReference type="NCBI Taxonomy" id="1432792"/>
    <lineage>
        <taxon>Bacteria</taxon>
        <taxon>Pseudomonadati</taxon>
        <taxon>Pseudomonadota</taxon>
        <taxon>Gammaproteobacteria</taxon>
        <taxon>Methylococcales</taxon>
        <taxon>Methylococcaceae</taxon>
        <taxon>Methylocaldum</taxon>
    </lineage>
</organism>
<dbReference type="Gene3D" id="3.40.50.720">
    <property type="entry name" value="NAD(P)-binding Rossmann-like Domain"/>
    <property type="match status" value="2"/>
</dbReference>
<feature type="domain" description="RCK N-terminal" evidence="3">
    <location>
        <begin position="130"/>
        <end position="252"/>
    </location>
</feature>
<protein>
    <submittedName>
        <fullName evidence="4">TrkA-N domain protein</fullName>
    </submittedName>
</protein>
<dbReference type="AlphaFoldDB" id="A0A250KZ53"/>